<proteinExistence type="predicted"/>
<feature type="transmembrane region" description="Helical" evidence="1">
    <location>
        <begin position="93"/>
        <end position="117"/>
    </location>
</feature>
<evidence type="ECO:0000313" key="2">
    <source>
        <dbReference type="EMBL" id="BAD09636.1"/>
    </source>
</evidence>
<dbReference type="AlphaFoldDB" id="Q7EZS3"/>
<protein>
    <submittedName>
        <fullName evidence="2">Uncharacterized protein</fullName>
    </submittedName>
</protein>
<feature type="transmembrane region" description="Helical" evidence="1">
    <location>
        <begin position="123"/>
        <end position="143"/>
    </location>
</feature>
<evidence type="ECO:0000256" key="1">
    <source>
        <dbReference type="SAM" id="Phobius"/>
    </source>
</evidence>
<evidence type="ECO:0000313" key="3">
    <source>
        <dbReference type="Proteomes" id="UP000000763"/>
    </source>
</evidence>
<name>Q7EZS3_ORYSJ</name>
<reference evidence="3" key="2">
    <citation type="journal article" date="2008" name="Nucleic Acids Res.">
        <title>The rice annotation project database (RAP-DB): 2008 update.</title>
        <authorList>
            <consortium name="The rice annotation project (RAP)"/>
        </authorList>
    </citation>
    <scope>GENOME REANNOTATION</scope>
    <source>
        <strain evidence="3">cv. Nipponbare</strain>
    </source>
</reference>
<keyword evidence="1" id="KW-0812">Transmembrane</keyword>
<accession>Q7EZS3</accession>
<organism evidence="2 3">
    <name type="scientific">Oryza sativa subsp. japonica</name>
    <name type="common">Rice</name>
    <dbReference type="NCBI Taxonomy" id="39947"/>
    <lineage>
        <taxon>Eukaryota</taxon>
        <taxon>Viridiplantae</taxon>
        <taxon>Streptophyta</taxon>
        <taxon>Embryophyta</taxon>
        <taxon>Tracheophyta</taxon>
        <taxon>Spermatophyta</taxon>
        <taxon>Magnoliopsida</taxon>
        <taxon>Liliopsida</taxon>
        <taxon>Poales</taxon>
        <taxon>Poaceae</taxon>
        <taxon>BOP clade</taxon>
        <taxon>Oryzoideae</taxon>
        <taxon>Oryzeae</taxon>
        <taxon>Oryzinae</taxon>
        <taxon>Oryza</taxon>
        <taxon>Oryza sativa</taxon>
    </lineage>
</organism>
<keyword evidence="1" id="KW-1133">Transmembrane helix</keyword>
<reference evidence="3" key="1">
    <citation type="journal article" date="2005" name="Nature">
        <title>The map-based sequence of the rice genome.</title>
        <authorList>
            <consortium name="International rice genome sequencing project (IRGSP)"/>
            <person name="Matsumoto T."/>
            <person name="Wu J."/>
            <person name="Kanamori H."/>
            <person name="Katayose Y."/>
            <person name="Fujisawa M."/>
            <person name="Namiki N."/>
            <person name="Mizuno H."/>
            <person name="Yamamoto K."/>
            <person name="Antonio B.A."/>
            <person name="Baba T."/>
            <person name="Sakata K."/>
            <person name="Nagamura Y."/>
            <person name="Aoki H."/>
            <person name="Arikawa K."/>
            <person name="Arita K."/>
            <person name="Bito T."/>
            <person name="Chiden Y."/>
            <person name="Fujitsuka N."/>
            <person name="Fukunaka R."/>
            <person name="Hamada M."/>
            <person name="Harada C."/>
            <person name="Hayashi A."/>
            <person name="Hijishita S."/>
            <person name="Honda M."/>
            <person name="Hosokawa S."/>
            <person name="Ichikawa Y."/>
            <person name="Idonuma A."/>
            <person name="Iijima M."/>
            <person name="Ikeda M."/>
            <person name="Ikeno M."/>
            <person name="Ito K."/>
            <person name="Ito S."/>
            <person name="Ito T."/>
            <person name="Ito Y."/>
            <person name="Ito Y."/>
            <person name="Iwabuchi A."/>
            <person name="Kamiya K."/>
            <person name="Karasawa W."/>
            <person name="Kurita K."/>
            <person name="Katagiri S."/>
            <person name="Kikuta A."/>
            <person name="Kobayashi H."/>
            <person name="Kobayashi N."/>
            <person name="Machita K."/>
            <person name="Maehara T."/>
            <person name="Masukawa M."/>
            <person name="Mizubayashi T."/>
            <person name="Mukai Y."/>
            <person name="Nagasaki H."/>
            <person name="Nagata Y."/>
            <person name="Naito S."/>
            <person name="Nakashima M."/>
            <person name="Nakama Y."/>
            <person name="Nakamichi Y."/>
            <person name="Nakamura M."/>
            <person name="Meguro A."/>
            <person name="Negishi M."/>
            <person name="Ohta I."/>
            <person name="Ohta T."/>
            <person name="Okamoto M."/>
            <person name="Ono N."/>
            <person name="Saji S."/>
            <person name="Sakaguchi M."/>
            <person name="Sakai K."/>
            <person name="Shibata M."/>
            <person name="Shimokawa T."/>
            <person name="Song J."/>
            <person name="Takazaki Y."/>
            <person name="Terasawa K."/>
            <person name="Tsugane M."/>
            <person name="Tsuji K."/>
            <person name="Ueda S."/>
            <person name="Waki K."/>
            <person name="Yamagata H."/>
            <person name="Yamamoto M."/>
            <person name="Yamamoto S."/>
            <person name="Yamane H."/>
            <person name="Yoshiki S."/>
            <person name="Yoshihara R."/>
            <person name="Yukawa K."/>
            <person name="Zhong H."/>
            <person name="Yano M."/>
            <person name="Yuan Q."/>
            <person name="Ouyang S."/>
            <person name="Liu J."/>
            <person name="Jones K.M."/>
            <person name="Gansberger K."/>
            <person name="Moffat K."/>
            <person name="Hill J."/>
            <person name="Bera J."/>
            <person name="Fadrosh D."/>
            <person name="Jin S."/>
            <person name="Johri S."/>
            <person name="Kim M."/>
            <person name="Overton L."/>
            <person name="Reardon M."/>
            <person name="Tsitrin T."/>
            <person name="Vuong H."/>
            <person name="Weaver B."/>
            <person name="Ciecko A."/>
            <person name="Tallon L."/>
            <person name="Jackson J."/>
            <person name="Pai G."/>
            <person name="Aken S.V."/>
            <person name="Utterback T."/>
            <person name="Reidmuller S."/>
            <person name="Feldblyum T."/>
            <person name="Hsiao J."/>
            <person name="Zismann V."/>
            <person name="Iobst S."/>
            <person name="de Vazeille A.R."/>
            <person name="Buell C.R."/>
            <person name="Ying K."/>
            <person name="Li Y."/>
            <person name="Lu T."/>
            <person name="Huang Y."/>
            <person name="Zhao Q."/>
            <person name="Feng Q."/>
            <person name="Zhang L."/>
            <person name="Zhu J."/>
            <person name="Weng Q."/>
            <person name="Mu J."/>
            <person name="Lu Y."/>
            <person name="Fan D."/>
            <person name="Liu Y."/>
            <person name="Guan J."/>
            <person name="Zhang Y."/>
            <person name="Yu S."/>
            <person name="Liu X."/>
            <person name="Zhang Y."/>
            <person name="Hong G."/>
            <person name="Han B."/>
            <person name="Choisne N."/>
            <person name="Demange N."/>
            <person name="Orjeda G."/>
            <person name="Samain S."/>
            <person name="Cattolico L."/>
            <person name="Pelletier E."/>
            <person name="Couloux A."/>
            <person name="Segurens B."/>
            <person name="Wincker P."/>
            <person name="D'Hont A."/>
            <person name="Scarpelli C."/>
            <person name="Weissenbach J."/>
            <person name="Salanoubat M."/>
            <person name="Quetier F."/>
            <person name="Yu Y."/>
            <person name="Kim H.R."/>
            <person name="Rambo T."/>
            <person name="Currie J."/>
            <person name="Collura K."/>
            <person name="Luo M."/>
            <person name="Yang T."/>
            <person name="Ammiraju J.S.S."/>
            <person name="Engler F."/>
            <person name="Soderlund C."/>
            <person name="Wing R.A."/>
            <person name="Palmer L.E."/>
            <person name="de la Bastide M."/>
            <person name="Spiegel L."/>
            <person name="Nascimento L."/>
            <person name="Zutavern T."/>
            <person name="O'Shaughnessy A."/>
            <person name="Dike S."/>
            <person name="Dedhia N."/>
            <person name="Preston R."/>
            <person name="Balija V."/>
            <person name="McCombie W.R."/>
            <person name="Chow T."/>
            <person name="Chen H."/>
            <person name="Chung M."/>
            <person name="Chen C."/>
            <person name="Shaw J."/>
            <person name="Wu H."/>
            <person name="Hsiao K."/>
            <person name="Chao Y."/>
            <person name="Chu M."/>
            <person name="Cheng C."/>
            <person name="Hour A."/>
            <person name="Lee P."/>
            <person name="Lin S."/>
            <person name="Lin Y."/>
            <person name="Liou J."/>
            <person name="Liu S."/>
            <person name="Hsing Y."/>
            <person name="Raghuvanshi S."/>
            <person name="Mohanty A."/>
            <person name="Bharti A.K."/>
            <person name="Gaur A."/>
            <person name="Gupta V."/>
            <person name="Kumar D."/>
            <person name="Ravi V."/>
            <person name="Vij S."/>
            <person name="Kapur A."/>
            <person name="Khurana P."/>
            <person name="Khurana P."/>
            <person name="Khurana J.P."/>
            <person name="Tyagi A.K."/>
            <person name="Gaikwad K."/>
            <person name="Singh A."/>
            <person name="Dalal V."/>
            <person name="Srivastava S."/>
            <person name="Dixit A."/>
            <person name="Pal A.K."/>
            <person name="Ghazi I.A."/>
            <person name="Yadav M."/>
            <person name="Pandit A."/>
            <person name="Bhargava A."/>
            <person name="Sureshbabu K."/>
            <person name="Batra K."/>
            <person name="Sharma T.R."/>
            <person name="Mohapatra T."/>
            <person name="Singh N.K."/>
            <person name="Messing J."/>
            <person name="Nelson A.B."/>
            <person name="Fuks G."/>
            <person name="Kavchok S."/>
            <person name="Keizer G."/>
            <person name="Linton E."/>
            <person name="Llaca V."/>
            <person name="Song R."/>
            <person name="Tanyolac B."/>
            <person name="Young S."/>
            <person name="Ho-Il K."/>
            <person name="Hahn J.H."/>
            <person name="Sangsakoo G."/>
            <person name="Vanavichit A."/>
            <person name="de Mattos Luiz.A.T."/>
            <person name="Zimmer P.D."/>
            <person name="Malone G."/>
            <person name="Dellagostin O."/>
            <person name="de Oliveira A.C."/>
            <person name="Bevan M."/>
            <person name="Bancroft I."/>
            <person name="Minx P."/>
            <person name="Cordum H."/>
            <person name="Wilson R."/>
            <person name="Cheng Z."/>
            <person name="Jin W."/>
            <person name="Jiang J."/>
            <person name="Leong S.A."/>
            <person name="Iwama H."/>
            <person name="Gojobori T."/>
            <person name="Itoh T."/>
            <person name="Niimura Y."/>
            <person name="Fujii Y."/>
            <person name="Habara T."/>
            <person name="Sakai H."/>
            <person name="Sato Y."/>
            <person name="Wilson G."/>
            <person name="Kumar K."/>
            <person name="McCouch S."/>
            <person name="Juretic N."/>
            <person name="Hoen D."/>
            <person name="Wright S."/>
            <person name="Bruskiewich R."/>
            <person name="Bureau T."/>
            <person name="Miyao A."/>
            <person name="Hirochika H."/>
            <person name="Nishikawa T."/>
            <person name="Kadowaki K."/>
            <person name="Sugiura M."/>
            <person name="Burr B."/>
            <person name="Sasaki T."/>
        </authorList>
    </citation>
    <scope>NUCLEOTIDE SEQUENCE [LARGE SCALE GENOMIC DNA]</scope>
    <source>
        <strain evidence="3">cv. Nipponbare</strain>
    </source>
</reference>
<dbReference type="Proteomes" id="UP000000763">
    <property type="component" value="Chromosome 8"/>
</dbReference>
<gene>
    <name evidence="2" type="primary">P0582D05.109</name>
</gene>
<sequence>MVKPHRCPLKAASSIVTDQMNGATVATVREMRHGCHERWVVASATNSTRERRAQQKWRRCPVAVAAAVEGGEEGARGGDEAARSRDAWEGARVAGASTLFTLFSFRIACTLFFIFVAPKRVDVRFYVGSCVYFSFTIINPNFFSSRYLNLLFYYKDFVAINMIYEKIIV</sequence>
<dbReference type="EMBL" id="AP004591">
    <property type="protein sequence ID" value="BAD09636.1"/>
    <property type="molecule type" value="Genomic_DNA"/>
</dbReference>
<keyword evidence="1" id="KW-0472">Membrane</keyword>